<dbReference type="PANTHER" id="PTHR24027:SF85">
    <property type="entry name" value="CADHERIN-11"/>
    <property type="match status" value="1"/>
</dbReference>
<protein>
    <recommendedName>
        <fullName evidence="17">Cadherin domain-containing protein</fullName>
    </recommendedName>
</protein>
<dbReference type="SUPFAM" id="SSF49313">
    <property type="entry name" value="Cadherin-like"/>
    <property type="match status" value="5"/>
</dbReference>
<keyword evidence="6" id="KW-0677">Repeat</keyword>
<dbReference type="FunFam" id="2.60.40.60:FF:000008">
    <property type="entry name" value="Cadherin 24"/>
    <property type="match status" value="1"/>
</dbReference>
<dbReference type="GO" id="GO:0016339">
    <property type="term" value="P:calcium-dependent cell-cell adhesion via plasma membrane cell adhesion molecules"/>
    <property type="evidence" value="ECO:0007669"/>
    <property type="project" value="TreeGrafter"/>
</dbReference>
<dbReference type="GO" id="GO:0016342">
    <property type="term" value="C:catenin complex"/>
    <property type="evidence" value="ECO:0007669"/>
    <property type="project" value="TreeGrafter"/>
</dbReference>
<dbReference type="GO" id="GO:0016477">
    <property type="term" value="P:cell migration"/>
    <property type="evidence" value="ECO:0007669"/>
    <property type="project" value="TreeGrafter"/>
</dbReference>
<organism evidence="18 19">
    <name type="scientific">Cnephaeus nilssonii</name>
    <name type="common">Northern bat</name>
    <name type="synonym">Eptesicus nilssonii</name>
    <dbReference type="NCBI Taxonomy" id="3371016"/>
    <lineage>
        <taxon>Eukaryota</taxon>
        <taxon>Metazoa</taxon>
        <taxon>Chordata</taxon>
        <taxon>Craniata</taxon>
        <taxon>Vertebrata</taxon>
        <taxon>Euteleostomi</taxon>
        <taxon>Mammalia</taxon>
        <taxon>Eutheria</taxon>
        <taxon>Laurasiatheria</taxon>
        <taxon>Chiroptera</taxon>
        <taxon>Yangochiroptera</taxon>
        <taxon>Vespertilionidae</taxon>
        <taxon>Cnephaeus</taxon>
    </lineage>
</organism>
<dbReference type="Proteomes" id="UP001177744">
    <property type="component" value="Unassembled WGS sequence"/>
</dbReference>
<evidence type="ECO:0000313" key="19">
    <source>
        <dbReference type="Proteomes" id="UP001177744"/>
    </source>
</evidence>
<feature type="domain" description="Cadherin" evidence="17">
    <location>
        <begin position="64"/>
        <end position="144"/>
    </location>
</feature>
<dbReference type="GO" id="GO:0007043">
    <property type="term" value="P:cell-cell junction assembly"/>
    <property type="evidence" value="ECO:0007669"/>
    <property type="project" value="TreeGrafter"/>
</dbReference>
<dbReference type="InterPro" id="IPR000233">
    <property type="entry name" value="Cadherin_Y-type_LIR"/>
</dbReference>
<evidence type="ECO:0000256" key="15">
    <source>
        <dbReference type="SAM" id="MobiDB-lite"/>
    </source>
</evidence>
<dbReference type="GO" id="GO:0034332">
    <property type="term" value="P:adherens junction organization"/>
    <property type="evidence" value="ECO:0007669"/>
    <property type="project" value="TreeGrafter"/>
</dbReference>
<dbReference type="InterPro" id="IPR015919">
    <property type="entry name" value="Cadherin-like_sf"/>
</dbReference>
<dbReference type="CDD" id="cd11304">
    <property type="entry name" value="Cadherin_repeat"/>
    <property type="match status" value="5"/>
</dbReference>
<evidence type="ECO:0000256" key="9">
    <source>
        <dbReference type="ARBA" id="ARBA00022989"/>
    </source>
</evidence>
<dbReference type="GO" id="GO:0044331">
    <property type="term" value="P:cell-cell adhesion mediated by cadherin"/>
    <property type="evidence" value="ECO:0007669"/>
    <property type="project" value="TreeGrafter"/>
</dbReference>
<evidence type="ECO:0000256" key="8">
    <source>
        <dbReference type="ARBA" id="ARBA00022889"/>
    </source>
</evidence>
<dbReference type="Pfam" id="PF01049">
    <property type="entry name" value="CADH_Y-type_LIR"/>
    <property type="match status" value="1"/>
</dbReference>
<feature type="transmembrane region" description="Helical" evidence="16">
    <location>
        <begin position="664"/>
        <end position="685"/>
    </location>
</feature>
<keyword evidence="3 13" id="KW-0812">Transmembrane</keyword>
<evidence type="ECO:0000256" key="11">
    <source>
        <dbReference type="ARBA" id="ARBA00023180"/>
    </source>
</evidence>
<dbReference type="GO" id="GO:0005912">
    <property type="term" value="C:adherens junction"/>
    <property type="evidence" value="ECO:0007669"/>
    <property type="project" value="TreeGrafter"/>
</dbReference>
<dbReference type="InterPro" id="IPR020894">
    <property type="entry name" value="Cadherin_CS"/>
</dbReference>
<comment type="caution">
    <text evidence="18">The sequence shown here is derived from an EMBL/GenBank/DDBJ whole genome shotgun (WGS) entry which is preliminary data.</text>
</comment>
<reference evidence="18" key="1">
    <citation type="submission" date="2023-06" db="EMBL/GenBank/DDBJ databases">
        <title>Reference genome for the Northern bat (Eptesicus nilssonii), a most northern bat species.</title>
        <authorList>
            <person name="Laine V.N."/>
            <person name="Pulliainen A.T."/>
            <person name="Lilley T.M."/>
        </authorList>
    </citation>
    <scope>NUCLEOTIDE SEQUENCE</scope>
    <source>
        <strain evidence="18">BLF_Eptnil</strain>
        <tissue evidence="18">Kidney</tissue>
    </source>
</reference>
<dbReference type="Pfam" id="PF00028">
    <property type="entry name" value="Cadherin"/>
    <property type="match status" value="4"/>
</dbReference>
<evidence type="ECO:0000256" key="12">
    <source>
        <dbReference type="PROSITE-ProRule" id="PRU00043"/>
    </source>
</evidence>
<dbReference type="PANTHER" id="PTHR24027">
    <property type="entry name" value="CADHERIN-23"/>
    <property type="match status" value="1"/>
</dbReference>
<sequence>MLCHSQAFSTERRSHLRPSFHGHHEKGKEGQVLQRSKRGWVWNQFFVIEEYTGPDPVLVGRLHSDIDSGDGNIKYILSGEGAGTIFVIDDKSGNIHATKTLDREERAQYTLMAQAVDRDTNRPLEPPSEFIVKVQDINDNPPEFLHETYHANVPERSNVGTSVIQVTASDADDPTYGNSAKLVYSILEGQPYFSVEAQTGIIRTALPNMDREAKEEYHVVIQAKDMGGHMGGLSGTTKVTITLTDVNDNPPKFPQSIDRFSAIIMMLLLLVHFHRVYQMSVSEAAVPGEEVGRVKAKDPDIGENGLVAYTIVDGDGMELFEITTDYDTQEGVVKLKKPVDFETKRAYSLKVEAANVHIDPKFISNGPFKDTVTIKIAVEDADEPPMFLAPSYIHEVQENAAAGTVVGRVHAKDPDAANSPIRNCYPFREGERGSVQQSDLPGRHSQRTGGQASAFCLSAAAERYSIDRHTDLDRFFTINPEDGFIKTTKPLDREETAWLNISVFAAEIHNRHQEAKVPVSIRVLDVNDNAPKFAAPYEGFICESDQTKPLSNQPIVTISADDKDDTANGPRFIFSLPPEIIHNPNFTVRDNRDNTAGVYARRGGFSRQKQDLYLLPIVISDGGIPPMSSTNTLTIRVCGCDVNGALLSCNAEAYILNAGLSTGALIAILACIVILLVIVVLFVTLRRQKKEPLIVFEEEDVRENIITYDDEGGGEEDTEAFDIATLQNPDGINGFIPRKDIKPEYQYMPRPGLRPAPNSVDVDDFINTRIQEADNDPTAPPYDSIQIYGYEGRGSVAGSLSSLESATTDSDLDYDYLQNWGPRFKKLADLYGSKDTFDDDS</sequence>
<evidence type="ECO:0000256" key="1">
    <source>
        <dbReference type="ARBA" id="ARBA00004251"/>
    </source>
</evidence>
<keyword evidence="10 16" id="KW-0472">Membrane</keyword>
<name>A0AA40HFY5_CNENI</name>
<dbReference type="InterPro" id="IPR002126">
    <property type="entry name" value="Cadherin-like_dom"/>
</dbReference>
<dbReference type="EMBL" id="JAULJE010000021">
    <property type="protein sequence ID" value="KAK1330468.1"/>
    <property type="molecule type" value="Genomic_DNA"/>
</dbReference>
<feature type="domain" description="Cadherin" evidence="17">
    <location>
        <begin position="388"/>
        <end position="533"/>
    </location>
</feature>
<dbReference type="GO" id="GO:0007156">
    <property type="term" value="P:homophilic cell adhesion via plasma membrane adhesion molecules"/>
    <property type="evidence" value="ECO:0007669"/>
    <property type="project" value="InterPro"/>
</dbReference>
<evidence type="ECO:0000256" key="6">
    <source>
        <dbReference type="ARBA" id="ARBA00022737"/>
    </source>
</evidence>
<dbReference type="Gene3D" id="4.10.900.10">
    <property type="entry name" value="TCF3-CBD (Catenin binding domain)"/>
    <property type="match status" value="1"/>
</dbReference>
<keyword evidence="8 13" id="KW-0130">Cell adhesion</keyword>
<dbReference type="InterPro" id="IPR039808">
    <property type="entry name" value="Cadherin"/>
</dbReference>
<gene>
    <name evidence="18" type="ORF">QTO34_010657</name>
</gene>
<evidence type="ECO:0000256" key="3">
    <source>
        <dbReference type="ARBA" id="ARBA00022692"/>
    </source>
</evidence>
<evidence type="ECO:0000313" key="18">
    <source>
        <dbReference type="EMBL" id="KAK1330468.1"/>
    </source>
</evidence>
<dbReference type="SMART" id="SM00112">
    <property type="entry name" value="CA"/>
    <property type="match status" value="5"/>
</dbReference>
<dbReference type="Gene3D" id="2.60.40.60">
    <property type="entry name" value="Cadherins"/>
    <property type="match status" value="6"/>
</dbReference>
<evidence type="ECO:0000256" key="10">
    <source>
        <dbReference type="ARBA" id="ARBA00023136"/>
    </source>
</evidence>
<dbReference type="AlphaFoldDB" id="A0AA40HFY5"/>
<keyword evidence="7 12" id="KW-0106">Calcium</keyword>
<evidence type="ECO:0000256" key="14">
    <source>
        <dbReference type="RuleBase" id="RU004357"/>
    </source>
</evidence>
<keyword evidence="19" id="KW-1185">Reference proteome</keyword>
<evidence type="ECO:0000256" key="4">
    <source>
        <dbReference type="ARBA" id="ARBA00022723"/>
    </source>
</evidence>
<keyword evidence="9 16" id="KW-1133">Transmembrane helix</keyword>
<keyword evidence="11" id="KW-0325">Glycoprotein</keyword>
<dbReference type="GO" id="GO:0008013">
    <property type="term" value="F:beta-catenin binding"/>
    <property type="evidence" value="ECO:0007669"/>
    <property type="project" value="TreeGrafter"/>
</dbReference>
<dbReference type="FunFam" id="2.60.40.60:FF:000092">
    <property type="entry name" value="Protocadherin 8"/>
    <property type="match status" value="1"/>
</dbReference>
<comment type="subcellular location">
    <subcellularLocation>
        <location evidence="1 13">Cell membrane</location>
        <topology evidence="1 13">Single-pass type I membrane protein</topology>
    </subcellularLocation>
</comment>
<keyword evidence="4" id="KW-0479">Metal-binding</keyword>
<feature type="compositionally biased region" description="Basic residues" evidence="15">
    <location>
        <begin position="14"/>
        <end position="25"/>
    </location>
</feature>
<comment type="function">
    <text evidence="14">Cadherins are calcium-dependent cell adhesion proteins.</text>
</comment>
<dbReference type="InterPro" id="IPR027397">
    <property type="entry name" value="Catenin-bd_sf"/>
</dbReference>
<feature type="region of interest" description="Disordered" evidence="15">
    <location>
        <begin position="1"/>
        <end position="30"/>
    </location>
</feature>
<feature type="domain" description="Cadherin" evidence="17">
    <location>
        <begin position="145"/>
        <end position="253"/>
    </location>
</feature>
<keyword evidence="5" id="KW-0732">Signal</keyword>
<evidence type="ECO:0000256" key="5">
    <source>
        <dbReference type="ARBA" id="ARBA00022729"/>
    </source>
</evidence>
<evidence type="ECO:0000256" key="2">
    <source>
        <dbReference type="ARBA" id="ARBA00022475"/>
    </source>
</evidence>
<evidence type="ECO:0000259" key="17">
    <source>
        <dbReference type="PROSITE" id="PS50268"/>
    </source>
</evidence>
<proteinExistence type="predicted"/>
<evidence type="ECO:0000256" key="16">
    <source>
        <dbReference type="SAM" id="Phobius"/>
    </source>
</evidence>
<keyword evidence="2" id="KW-1003">Cell membrane</keyword>
<feature type="domain" description="Cadherin" evidence="17">
    <location>
        <begin position="533"/>
        <end position="654"/>
    </location>
</feature>
<dbReference type="PROSITE" id="PS00232">
    <property type="entry name" value="CADHERIN_1"/>
    <property type="match status" value="2"/>
</dbReference>
<evidence type="ECO:0000256" key="7">
    <source>
        <dbReference type="ARBA" id="ARBA00022837"/>
    </source>
</evidence>
<dbReference type="GO" id="GO:0045296">
    <property type="term" value="F:cadherin binding"/>
    <property type="evidence" value="ECO:0007669"/>
    <property type="project" value="TreeGrafter"/>
</dbReference>
<feature type="region of interest" description="Disordered" evidence="15">
    <location>
        <begin position="420"/>
        <end position="447"/>
    </location>
</feature>
<dbReference type="FunFam" id="2.60.40.60:FF:000014">
    <property type="entry name" value="Cadherin 8"/>
    <property type="match status" value="1"/>
</dbReference>
<dbReference type="FunFam" id="2.60.40.60:FF:000009">
    <property type="entry name" value="Cadherin 24"/>
    <property type="match status" value="1"/>
</dbReference>
<dbReference type="PRINTS" id="PR00205">
    <property type="entry name" value="CADHERIN"/>
</dbReference>
<dbReference type="GO" id="GO:0000902">
    <property type="term" value="P:cell morphogenesis"/>
    <property type="evidence" value="ECO:0007669"/>
    <property type="project" value="TreeGrafter"/>
</dbReference>
<dbReference type="FunFam" id="2.60.40.60:FF:000012">
    <property type="entry name" value="Cadherin 24"/>
    <property type="match status" value="1"/>
</dbReference>
<dbReference type="GO" id="GO:0005509">
    <property type="term" value="F:calcium ion binding"/>
    <property type="evidence" value="ECO:0007669"/>
    <property type="project" value="UniProtKB-UniRule"/>
</dbReference>
<dbReference type="FunFam" id="4.10.900.10:FF:000001">
    <property type="entry name" value="Cadherin 2"/>
    <property type="match status" value="1"/>
</dbReference>
<feature type="domain" description="Cadherin" evidence="17">
    <location>
        <begin position="273"/>
        <end position="387"/>
    </location>
</feature>
<accession>A0AA40HFY5</accession>
<dbReference type="PROSITE" id="PS50268">
    <property type="entry name" value="CADHERIN_2"/>
    <property type="match status" value="5"/>
</dbReference>
<evidence type="ECO:0000256" key="13">
    <source>
        <dbReference type="RuleBase" id="RU003318"/>
    </source>
</evidence>